<reference evidence="2" key="1">
    <citation type="submission" date="2013-12" db="EMBL/GenBank/DDBJ databases">
        <title>The Genome Sequence of Aphanomyces invadans NJM9701.</title>
        <authorList>
            <consortium name="The Broad Institute Genomics Platform"/>
            <person name="Russ C."/>
            <person name="Tyler B."/>
            <person name="van West P."/>
            <person name="Dieguez-Uribeondo J."/>
            <person name="Young S.K."/>
            <person name="Zeng Q."/>
            <person name="Gargeya S."/>
            <person name="Fitzgerald M."/>
            <person name="Abouelleil A."/>
            <person name="Alvarado L."/>
            <person name="Chapman S.B."/>
            <person name="Gainer-Dewar J."/>
            <person name="Goldberg J."/>
            <person name="Griggs A."/>
            <person name="Gujja S."/>
            <person name="Hansen M."/>
            <person name="Howarth C."/>
            <person name="Imamovic A."/>
            <person name="Ireland A."/>
            <person name="Larimer J."/>
            <person name="McCowan C."/>
            <person name="Murphy C."/>
            <person name="Pearson M."/>
            <person name="Poon T.W."/>
            <person name="Priest M."/>
            <person name="Roberts A."/>
            <person name="Saif S."/>
            <person name="Shea T."/>
            <person name="Sykes S."/>
            <person name="Wortman J."/>
            <person name="Nusbaum C."/>
            <person name="Birren B."/>
        </authorList>
    </citation>
    <scope>NUCLEOTIDE SEQUENCE [LARGE SCALE GENOMIC DNA]</scope>
    <source>
        <strain evidence="2">NJM9701</strain>
    </source>
</reference>
<name>A0A024U2P0_9STRA</name>
<dbReference type="eggNOG" id="ENOG502SB2E">
    <property type="taxonomic scope" value="Eukaryota"/>
</dbReference>
<protein>
    <submittedName>
        <fullName evidence="2">Uncharacterized protein</fullName>
    </submittedName>
</protein>
<organism evidence="2">
    <name type="scientific">Aphanomyces invadans</name>
    <dbReference type="NCBI Taxonomy" id="157072"/>
    <lineage>
        <taxon>Eukaryota</taxon>
        <taxon>Sar</taxon>
        <taxon>Stramenopiles</taxon>
        <taxon>Oomycota</taxon>
        <taxon>Saprolegniomycetes</taxon>
        <taxon>Saprolegniales</taxon>
        <taxon>Verrucalvaceae</taxon>
        <taxon>Aphanomyces</taxon>
    </lineage>
</organism>
<feature type="chain" id="PRO_5001537855" evidence="1">
    <location>
        <begin position="19"/>
        <end position="407"/>
    </location>
</feature>
<dbReference type="GeneID" id="20084625"/>
<evidence type="ECO:0000313" key="2">
    <source>
        <dbReference type="EMBL" id="ETW00172.1"/>
    </source>
</evidence>
<accession>A0A024U2P0</accession>
<dbReference type="OrthoDB" id="67093at2759"/>
<dbReference type="EMBL" id="KI913965">
    <property type="protein sequence ID" value="ETW00172.1"/>
    <property type="molecule type" value="Genomic_DNA"/>
</dbReference>
<evidence type="ECO:0000256" key="1">
    <source>
        <dbReference type="SAM" id="SignalP"/>
    </source>
</evidence>
<dbReference type="VEuPathDB" id="FungiDB:H310_07575"/>
<gene>
    <name evidence="2" type="ORF">H310_07575</name>
</gene>
<dbReference type="RefSeq" id="XP_008871197.1">
    <property type="nucleotide sequence ID" value="XM_008872975.1"/>
</dbReference>
<dbReference type="AlphaFoldDB" id="A0A024U2P0"/>
<feature type="signal peptide" evidence="1">
    <location>
        <begin position="1"/>
        <end position="18"/>
    </location>
</feature>
<keyword evidence="1" id="KW-0732">Signal</keyword>
<proteinExistence type="predicted"/>
<sequence length="407" mass="43420">MVEGTAAAIAFVAIVVSATTPTAPTCYHVDDPQSTLASTLWSLGNINSSEAFRGMSSVLPTSLSHCLGAVDATKFLALGMETLNQDVCARSMQWLQTPSPSTTRAPPSSDFSNGVMELLGSMDDVYFETICSPLDFIAPCLQYIVLPKVILVLTAEPCCANALVSTVALTGESLYSFLTKLLRHAVDIVCSTQSPGFHDQQSQTCGYTFLQSFLAPTGNEFLMAALYALNALQIPNDQGHLAVMGQPFTTTTRESVELFQAPMVPSTCAIPIDSMFSWVRSFPMLPSIVANVSLDRLFDDNKCVPGDEFLQIFTQAFPATFSNDTLPLIQVLVGRACFHFANGYAANVVGPPLQLFTNTLPVITGTNPTTSAVPTTTPSPTQGQMSKAQSLRASLVALAVLLGSECL</sequence>